<accession>A0A6G0U068</accession>
<comment type="caution">
    <text evidence="8">Lacks conserved residue(s) required for the propagation of feature annotation.</text>
</comment>
<evidence type="ECO:0000256" key="8">
    <source>
        <dbReference type="PROSITE-ProRule" id="PRU00124"/>
    </source>
</evidence>
<dbReference type="Pfam" id="PF00057">
    <property type="entry name" value="Ldl_recept_a"/>
    <property type="match status" value="4"/>
</dbReference>
<feature type="compositionally biased region" description="Basic and acidic residues" evidence="9">
    <location>
        <begin position="47"/>
        <end position="56"/>
    </location>
</feature>
<dbReference type="PROSITE" id="PS50068">
    <property type="entry name" value="LDLRA_2"/>
    <property type="match status" value="4"/>
</dbReference>
<dbReference type="AlphaFoldDB" id="A0A6G0U068"/>
<protein>
    <submittedName>
        <fullName evidence="10">Uncharacterized protein</fullName>
    </submittedName>
</protein>
<dbReference type="OrthoDB" id="8831087at2759"/>
<name>A0A6G0U068_APHGL</name>
<evidence type="ECO:0000313" key="10">
    <source>
        <dbReference type="EMBL" id="KAE9541113.1"/>
    </source>
</evidence>
<dbReference type="PRINTS" id="PR00261">
    <property type="entry name" value="LDLRECEPTOR"/>
</dbReference>
<proteinExistence type="predicted"/>
<evidence type="ECO:0000256" key="2">
    <source>
        <dbReference type="ARBA" id="ARBA00004308"/>
    </source>
</evidence>
<evidence type="ECO:0000256" key="3">
    <source>
        <dbReference type="ARBA" id="ARBA00022692"/>
    </source>
</evidence>
<evidence type="ECO:0000256" key="7">
    <source>
        <dbReference type="ARBA" id="ARBA00023157"/>
    </source>
</evidence>
<keyword evidence="6" id="KW-0472">Membrane</keyword>
<feature type="disulfide bond" evidence="8">
    <location>
        <begin position="511"/>
        <end position="526"/>
    </location>
</feature>
<comment type="caution">
    <text evidence="10">The sequence shown here is derived from an EMBL/GenBank/DDBJ whole genome shotgun (WGS) entry which is preliminary data.</text>
</comment>
<reference evidence="10 11" key="1">
    <citation type="submission" date="2019-08" db="EMBL/GenBank/DDBJ databases">
        <title>The genome of the soybean aphid Biotype 1, its phylome, world population structure and adaptation to the North American continent.</title>
        <authorList>
            <person name="Giordano R."/>
            <person name="Donthu R.K."/>
            <person name="Hernandez A.G."/>
            <person name="Wright C.L."/>
            <person name="Zimin A.V."/>
        </authorList>
    </citation>
    <scope>NUCLEOTIDE SEQUENCE [LARGE SCALE GENOMIC DNA]</scope>
    <source>
        <tissue evidence="10">Whole aphids</tissue>
    </source>
</reference>
<keyword evidence="7 8" id="KW-1015">Disulfide bond</keyword>
<feature type="region of interest" description="Disordered" evidence="9">
    <location>
        <begin position="13"/>
        <end position="95"/>
    </location>
</feature>
<dbReference type="InterPro" id="IPR023415">
    <property type="entry name" value="LDLR_class-A_CS"/>
</dbReference>
<keyword evidence="5" id="KW-1133">Transmembrane helix</keyword>
<evidence type="ECO:0000256" key="5">
    <source>
        <dbReference type="ARBA" id="ARBA00022989"/>
    </source>
</evidence>
<comment type="subcellular location">
    <subcellularLocation>
        <location evidence="2">Endomembrane system</location>
    </subcellularLocation>
    <subcellularLocation>
        <location evidence="1">Membrane</location>
        <topology evidence="1">Single-pass membrane protein</topology>
    </subcellularLocation>
</comment>
<evidence type="ECO:0000256" key="9">
    <source>
        <dbReference type="SAM" id="MobiDB-lite"/>
    </source>
</evidence>
<dbReference type="Gene3D" id="4.10.400.10">
    <property type="entry name" value="Low-density Lipoprotein Receptor"/>
    <property type="match status" value="4"/>
</dbReference>
<evidence type="ECO:0000256" key="4">
    <source>
        <dbReference type="ARBA" id="ARBA00022737"/>
    </source>
</evidence>
<dbReference type="Proteomes" id="UP000475862">
    <property type="component" value="Unassembled WGS sequence"/>
</dbReference>
<dbReference type="SMART" id="SM00192">
    <property type="entry name" value="LDLa"/>
    <property type="match status" value="4"/>
</dbReference>
<keyword evidence="11" id="KW-1185">Reference proteome</keyword>
<dbReference type="SUPFAM" id="SSF57424">
    <property type="entry name" value="LDL receptor-like module"/>
    <property type="match status" value="4"/>
</dbReference>
<evidence type="ECO:0000256" key="6">
    <source>
        <dbReference type="ARBA" id="ARBA00023136"/>
    </source>
</evidence>
<gene>
    <name evidence="10" type="ORF">AGLY_004358</name>
</gene>
<keyword evidence="4" id="KW-0677">Repeat</keyword>
<dbReference type="PANTHER" id="PTHR24270">
    <property type="entry name" value="LOW-DENSITY LIPOPROTEIN RECEPTOR-RELATED"/>
    <property type="match status" value="1"/>
</dbReference>
<keyword evidence="3" id="KW-0812">Transmembrane</keyword>
<dbReference type="InterPro" id="IPR036055">
    <property type="entry name" value="LDL_receptor-like_sf"/>
</dbReference>
<dbReference type="PROSITE" id="PS01209">
    <property type="entry name" value="LDLRA_1"/>
    <property type="match status" value="2"/>
</dbReference>
<organism evidence="10 11">
    <name type="scientific">Aphis glycines</name>
    <name type="common">Soybean aphid</name>
    <dbReference type="NCBI Taxonomy" id="307491"/>
    <lineage>
        <taxon>Eukaryota</taxon>
        <taxon>Metazoa</taxon>
        <taxon>Ecdysozoa</taxon>
        <taxon>Arthropoda</taxon>
        <taxon>Hexapoda</taxon>
        <taxon>Insecta</taxon>
        <taxon>Pterygota</taxon>
        <taxon>Neoptera</taxon>
        <taxon>Paraneoptera</taxon>
        <taxon>Hemiptera</taxon>
        <taxon>Sternorrhyncha</taxon>
        <taxon>Aphidomorpha</taxon>
        <taxon>Aphidoidea</taxon>
        <taxon>Aphididae</taxon>
        <taxon>Aphidini</taxon>
        <taxon>Aphis</taxon>
        <taxon>Aphis</taxon>
    </lineage>
</organism>
<dbReference type="GO" id="GO:0016192">
    <property type="term" value="P:vesicle-mediated transport"/>
    <property type="evidence" value="ECO:0007669"/>
    <property type="project" value="UniProtKB-ARBA"/>
</dbReference>
<dbReference type="GO" id="GO:0005886">
    <property type="term" value="C:plasma membrane"/>
    <property type="evidence" value="ECO:0007669"/>
    <property type="project" value="TreeGrafter"/>
</dbReference>
<dbReference type="InterPro" id="IPR050685">
    <property type="entry name" value="LDLR"/>
</dbReference>
<evidence type="ECO:0000313" key="11">
    <source>
        <dbReference type="Proteomes" id="UP000475862"/>
    </source>
</evidence>
<dbReference type="GO" id="GO:0012505">
    <property type="term" value="C:endomembrane system"/>
    <property type="evidence" value="ECO:0007669"/>
    <property type="project" value="UniProtKB-SubCell"/>
</dbReference>
<dbReference type="CDD" id="cd00112">
    <property type="entry name" value="LDLa"/>
    <property type="match status" value="4"/>
</dbReference>
<feature type="compositionally biased region" description="Low complexity" evidence="9">
    <location>
        <begin position="57"/>
        <end position="76"/>
    </location>
</feature>
<dbReference type="EMBL" id="VYZN01000013">
    <property type="protein sequence ID" value="KAE9541113.1"/>
    <property type="molecule type" value="Genomic_DNA"/>
</dbReference>
<feature type="disulfide bond" evidence="8">
    <location>
        <begin position="385"/>
        <end position="400"/>
    </location>
</feature>
<dbReference type="InterPro" id="IPR002172">
    <property type="entry name" value="LDrepeatLR_classA_rpt"/>
</dbReference>
<sequence>MDRRTLSYNVYRDERDVCTRRPFRRSRGLGDDGDHGGDGGDDDDDDPEHRRGDPGQRGRPAGPARRPGPVGRLPVQKRAGQAAARHVQIGGVGRARNTAAAAATTWWPATWPDRVTRARSRAGRRRPGGAVRGAHGGRRFEVATPFVVPESDLDPFWRSRSRWNGGWRAASRRDPQRSVTAEHVSVTLRGLRPSFAETGMDAAAAITVDVFQLYKKPPPPAATSDPWDAAAKQVGAVRYSAYPYARYALRYPVSDLVLADLPPDQMMAVKIRRSAPVVPAQPQKTDVHANRTENAIFIYTGGLYPRGTANLTDMLDERSAGGGGTYADEADVDVAATSYQIDAKRAHSDSYDILKNTVKCFTDGMVYNGYPCRNSDVCIPLGWLCDSQKDCLEGDDEYNCYNTVDTNGGDNTNGVYNNNDNWYYTRGTCKKFEFRCRSRRMSVCLPNSWLCDGRLDCDDGWDENEFNCGRTYSGLRPGIGDFNAREDQTCLTKNNFKCWQGTGCIGLRAVCDGIKDCADGSDERVCDNWSSHCDRFTEFRCLNNFNTYNARSCIPRQWVCDLQDDCPHGEDETVTSCLGMDHPTFNGLETDIDDF</sequence>
<feature type="compositionally biased region" description="Basic and acidic residues" evidence="9">
    <location>
        <begin position="28"/>
        <end position="38"/>
    </location>
</feature>
<evidence type="ECO:0000256" key="1">
    <source>
        <dbReference type="ARBA" id="ARBA00004167"/>
    </source>
</evidence>